<dbReference type="PANTHER" id="PTHR34297:SF3">
    <property type="entry name" value="ALKALINE SHOCK PROTEIN 23"/>
    <property type="match status" value="1"/>
</dbReference>
<dbReference type="Pfam" id="PF03780">
    <property type="entry name" value="Asp23"/>
    <property type="match status" value="1"/>
</dbReference>
<evidence type="ECO:0000256" key="2">
    <source>
        <dbReference type="ARBA" id="ARBA00039575"/>
    </source>
</evidence>
<sequence>MDAKAKATTTTQPVSQELVFDDSVVQKIVGKTSADVNGIVSLEGGMFSDMTNMFRKDEDPKQGVSVDIEDNQTVKIELDATMKYGVKAPKIFNEVVTSICNNVQDMTGLKVTDVKMTVKDMLTDEEVKRQEAKQSDDKAEA</sequence>
<reference evidence="3 4" key="1">
    <citation type="journal article" date="2015" name="Genome Announc.">
        <title>Expanding the biotechnology potential of lactobacilli through comparative genomics of 213 strains and associated genera.</title>
        <authorList>
            <person name="Sun Z."/>
            <person name="Harris H.M."/>
            <person name="McCann A."/>
            <person name="Guo C."/>
            <person name="Argimon S."/>
            <person name="Zhang W."/>
            <person name="Yang X."/>
            <person name="Jeffery I.B."/>
            <person name="Cooney J.C."/>
            <person name="Kagawa T.F."/>
            <person name="Liu W."/>
            <person name="Song Y."/>
            <person name="Salvetti E."/>
            <person name="Wrobel A."/>
            <person name="Rasinkangas P."/>
            <person name="Parkhill J."/>
            <person name="Rea M.C."/>
            <person name="O'Sullivan O."/>
            <person name="Ritari J."/>
            <person name="Douillard F.P."/>
            <person name="Paul Ross R."/>
            <person name="Yang R."/>
            <person name="Briner A.E."/>
            <person name="Felis G.E."/>
            <person name="de Vos W.M."/>
            <person name="Barrangou R."/>
            <person name="Klaenhammer T.R."/>
            <person name="Caufield P.W."/>
            <person name="Cui Y."/>
            <person name="Zhang H."/>
            <person name="O'Toole P.W."/>
        </authorList>
    </citation>
    <scope>NUCLEOTIDE SEQUENCE [LARGE SCALE GENOMIC DNA]</scope>
    <source>
        <strain evidence="3 4">DSM 23927</strain>
    </source>
</reference>
<evidence type="ECO:0000313" key="4">
    <source>
        <dbReference type="Proteomes" id="UP000051672"/>
    </source>
</evidence>
<dbReference type="Proteomes" id="UP000051672">
    <property type="component" value="Unassembled WGS sequence"/>
</dbReference>
<proteinExistence type="inferred from homology"/>
<evidence type="ECO:0000256" key="1">
    <source>
        <dbReference type="ARBA" id="ARBA00005721"/>
    </source>
</evidence>
<keyword evidence="4" id="KW-1185">Reference proteome</keyword>
<dbReference type="InterPro" id="IPR005531">
    <property type="entry name" value="Asp23"/>
</dbReference>
<dbReference type="AlphaFoldDB" id="A0A0R2AYI4"/>
<protein>
    <recommendedName>
        <fullName evidence="2">Stress response regulator gls24 homolog</fullName>
    </recommendedName>
</protein>
<dbReference type="OrthoDB" id="2249081at2"/>
<accession>A0A0R2AYI4</accession>
<organism evidence="3 4">
    <name type="scientific">Lacticaseibacillus brantae DSM 23927</name>
    <dbReference type="NCBI Taxonomy" id="1423727"/>
    <lineage>
        <taxon>Bacteria</taxon>
        <taxon>Bacillati</taxon>
        <taxon>Bacillota</taxon>
        <taxon>Bacilli</taxon>
        <taxon>Lactobacillales</taxon>
        <taxon>Lactobacillaceae</taxon>
        <taxon>Lacticaseibacillus</taxon>
    </lineage>
</organism>
<dbReference type="EMBL" id="AYZQ01000002">
    <property type="protein sequence ID" value="KRM71999.1"/>
    <property type="molecule type" value="Genomic_DNA"/>
</dbReference>
<name>A0A0R2AYI4_9LACO</name>
<dbReference type="PANTHER" id="PTHR34297">
    <property type="entry name" value="HYPOTHETICAL CYTOSOLIC PROTEIN-RELATED"/>
    <property type="match status" value="1"/>
</dbReference>
<gene>
    <name evidence="3" type="ORF">FC34_GL000981</name>
</gene>
<dbReference type="STRING" id="1423727.FC34_GL000981"/>
<evidence type="ECO:0000313" key="3">
    <source>
        <dbReference type="EMBL" id="KRM71999.1"/>
    </source>
</evidence>
<dbReference type="RefSeq" id="WP_057894275.1">
    <property type="nucleotide sequence ID" value="NZ_AYZQ01000002.1"/>
</dbReference>
<comment type="similarity">
    <text evidence="1">Belongs to the asp23 family.</text>
</comment>
<dbReference type="PATRIC" id="fig|1423727.3.peg.988"/>
<comment type="caution">
    <text evidence="3">The sequence shown here is derived from an EMBL/GenBank/DDBJ whole genome shotgun (WGS) entry which is preliminary data.</text>
</comment>